<protein>
    <recommendedName>
        <fullName evidence="4">Prepilin-type N-terminal cleavage/methylation domain-containing protein</fullName>
    </recommendedName>
</protein>
<dbReference type="NCBIfam" id="TIGR02532">
    <property type="entry name" value="IV_pilin_GFxxxE"/>
    <property type="match status" value="1"/>
</dbReference>
<dbReference type="RefSeq" id="WP_072283830.1">
    <property type="nucleotide sequence ID" value="NZ_CP015519.1"/>
</dbReference>
<dbReference type="InterPro" id="IPR045584">
    <property type="entry name" value="Pilin-like"/>
</dbReference>
<dbReference type="PANTHER" id="PTHR30093">
    <property type="entry name" value="GENERAL SECRETION PATHWAY PROTEIN G"/>
    <property type="match status" value="1"/>
</dbReference>
<gene>
    <name evidence="2" type="ORF">A7E78_08480</name>
</gene>
<sequence length="129" mass="13051">MKNQNGFTLIELVVVIVVLGILAAVAVPKFIDLREEAEEAALSGVVGAMGSAMAINYAGFVASNGAKGEDVDNCDDIGSLMDGGVPDGYTVTPGPLVLGTPSDCTVIQDGSLETDTFVGIATIVIPPAP</sequence>
<feature type="transmembrane region" description="Helical" evidence="1">
    <location>
        <begin position="6"/>
        <end position="27"/>
    </location>
</feature>
<dbReference type="AlphaFoldDB" id="A0A1L3GPK0"/>
<reference evidence="2 3" key="1">
    <citation type="journal article" date="2017" name="Genome Announc.">
        <title>Complete Genome Sequences of Two Acetylene-Fermenting Pelobacter acetylenicus Strains.</title>
        <authorList>
            <person name="Sutton J.M."/>
            <person name="Baesman S.M."/>
            <person name="Fierst J.L."/>
            <person name="Poret-Peterson A.T."/>
            <person name="Oremland R.S."/>
            <person name="Dunlap D.S."/>
            <person name="Akob D.M."/>
        </authorList>
    </citation>
    <scope>NUCLEOTIDE SEQUENCE [LARGE SCALE GENOMIC DNA]</scope>
    <source>
        <strain evidence="2 3">SFB93</strain>
    </source>
</reference>
<keyword evidence="3" id="KW-1185">Reference proteome</keyword>
<dbReference type="Gene3D" id="3.30.700.10">
    <property type="entry name" value="Glycoprotein, Type 4 Pilin"/>
    <property type="match status" value="1"/>
</dbReference>
<dbReference type="Pfam" id="PF07963">
    <property type="entry name" value="N_methyl"/>
    <property type="match status" value="1"/>
</dbReference>
<dbReference type="OrthoDB" id="5406097at2"/>
<accession>A0A1L3GPK0</accession>
<evidence type="ECO:0000256" key="1">
    <source>
        <dbReference type="SAM" id="Phobius"/>
    </source>
</evidence>
<dbReference type="Proteomes" id="UP000182517">
    <property type="component" value="Chromosome"/>
</dbReference>
<dbReference type="STRING" id="1842532.A7E78_08480"/>
<keyword evidence="1" id="KW-0472">Membrane</keyword>
<evidence type="ECO:0000313" key="2">
    <source>
        <dbReference type="EMBL" id="APG27866.1"/>
    </source>
</evidence>
<dbReference type="InterPro" id="IPR012902">
    <property type="entry name" value="N_methyl_site"/>
</dbReference>
<proteinExistence type="predicted"/>
<evidence type="ECO:0000313" key="3">
    <source>
        <dbReference type="Proteomes" id="UP000182517"/>
    </source>
</evidence>
<dbReference type="KEGG" id="pef:A7E78_08480"/>
<dbReference type="PANTHER" id="PTHR30093:SF7">
    <property type="entry name" value="MSHA MAJOR PILIN SUBUNIT MSHA"/>
    <property type="match status" value="1"/>
</dbReference>
<keyword evidence="1" id="KW-0812">Transmembrane</keyword>
<organism evidence="2 3">
    <name type="scientific">Syntrophotalea acetylenivorans</name>
    <dbReference type="NCBI Taxonomy" id="1842532"/>
    <lineage>
        <taxon>Bacteria</taxon>
        <taxon>Pseudomonadati</taxon>
        <taxon>Thermodesulfobacteriota</taxon>
        <taxon>Desulfuromonadia</taxon>
        <taxon>Desulfuromonadales</taxon>
        <taxon>Syntrophotaleaceae</taxon>
        <taxon>Syntrophotalea</taxon>
    </lineage>
</organism>
<keyword evidence="1" id="KW-1133">Transmembrane helix</keyword>
<name>A0A1L3GPK0_9BACT</name>
<dbReference type="EMBL" id="CP015519">
    <property type="protein sequence ID" value="APG27866.1"/>
    <property type="molecule type" value="Genomic_DNA"/>
</dbReference>
<dbReference type="SUPFAM" id="SSF54523">
    <property type="entry name" value="Pili subunits"/>
    <property type="match status" value="1"/>
</dbReference>
<evidence type="ECO:0008006" key="4">
    <source>
        <dbReference type="Google" id="ProtNLM"/>
    </source>
</evidence>